<dbReference type="Proteomes" id="UP001302349">
    <property type="component" value="Chromosome"/>
</dbReference>
<organism evidence="5 6">
    <name type="scientific">Imperialibacter roseus</name>
    <dbReference type="NCBI Taxonomy" id="1324217"/>
    <lineage>
        <taxon>Bacteria</taxon>
        <taxon>Pseudomonadati</taxon>
        <taxon>Bacteroidota</taxon>
        <taxon>Cytophagia</taxon>
        <taxon>Cytophagales</taxon>
        <taxon>Flammeovirgaceae</taxon>
        <taxon>Imperialibacter</taxon>
    </lineage>
</organism>
<dbReference type="RefSeq" id="WP_317490851.1">
    <property type="nucleotide sequence ID" value="NZ_CP136051.1"/>
</dbReference>
<dbReference type="SUPFAM" id="SSF55931">
    <property type="entry name" value="Glutamine synthetase/guanido kinase"/>
    <property type="match status" value="1"/>
</dbReference>
<dbReference type="PROSITE" id="PS51987">
    <property type="entry name" value="GS_CATALYTIC"/>
    <property type="match status" value="1"/>
</dbReference>
<dbReference type="SUPFAM" id="SSF54368">
    <property type="entry name" value="Glutamine synthetase, N-terminal domain"/>
    <property type="match status" value="1"/>
</dbReference>
<keyword evidence="1 5" id="KW-0436">Ligase</keyword>
<name>A0ABZ0IT31_9BACT</name>
<gene>
    <name evidence="5" type="ORF">RT717_06105</name>
</gene>
<accession>A0ABZ0IT31</accession>
<dbReference type="PANTHER" id="PTHR43785:SF12">
    <property type="entry name" value="TYPE-1 GLUTAMINE SYNTHETASE 2"/>
    <property type="match status" value="1"/>
</dbReference>
<evidence type="ECO:0000313" key="6">
    <source>
        <dbReference type="Proteomes" id="UP001302349"/>
    </source>
</evidence>
<dbReference type="InterPro" id="IPR008146">
    <property type="entry name" value="Gln_synth_cat_dom"/>
</dbReference>
<protein>
    <submittedName>
        <fullName evidence="5">Glutamine synthetase family protein</fullName>
        <ecNumber evidence="5">6.3.1.-</ecNumber>
    </submittedName>
</protein>
<dbReference type="SMART" id="SM01230">
    <property type="entry name" value="Gln-synt_C"/>
    <property type="match status" value="1"/>
</dbReference>
<dbReference type="InterPro" id="IPR036651">
    <property type="entry name" value="Gln_synt_N_sf"/>
</dbReference>
<sequence>MQVKGMLTLDELKKKVASGEIETVITAFTDHYGRMMGKRYDAEFFLESVVKGGTHACNYLLTTDMEMEPVPGYDFANWELGYGDFHLVPDMKTLRVASWLEETALVVCDVYSDKTHELVPEAPRSLLSGQIKQLKAQGFDSAAATELEYYLFENDYRSAHETGYSQMTPAGWYLEDYHIMQGTRTEQFTAAARKHLKHSGVPVENSKGEWGLGQHELNVQYAESLEMADRHIVYKQCLKELADAMGISVTFMAKFHEDRAGSSSHVHISLWKDGKNLFVGDEEFGPVKASKEFGHFLAGWIKYVPDVMVFYAPTINSYKRFVDGSWAPTRMAWSKDNRTAGFRIVGEGSSLRIECRIPGADCNPYLTLAASLASGLKGMKEKLAPEKCFEGDIYAAAHLPRVPRTLKEAVSLFKQSTFVKEAFGEEVVKHYVHFYETEVADHEKAVSDWERKRYFERI</sequence>
<dbReference type="EC" id="6.3.1.-" evidence="5"/>
<feature type="domain" description="GS catalytic" evidence="4">
    <location>
        <begin position="123"/>
        <end position="458"/>
    </location>
</feature>
<dbReference type="Pfam" id="PF00120">
    <property type="entry name" value="Gln-synt_C"/>
    <property type="match status" value="1"/>
</dbReference>
<proteinExistence type="inferred from homology"/>
<dbReference type="PANTHER" id="PTHR43785">
    <property type="entry name" value="GAMMA-GLUTAMYLPUTRESCINE SYNTHETASE"/>
    <property type="match status" value="1"/>
</dbReference>
<dbReference type="Gene3D" id="3.10.20.70">
    <property type="entry name" value="Glutamine synthetase, N-terminal domain"/>
    <property type="match status" value="1"/>
</dbReference>
<evidence type="ECO:0000259" key="4">
    <source>
        <dbReference type="PROSITE" id="PS51987"/>
    </source>
</evidence>
<evidence type="ECO:0000256" key="2">
    <source>
        <dbReference type="PROSITE-ProRule" id="PRU01331"/>
    </source>
</evidence>
<evidence type="ECO:0000256" key="1">
    <source>
        <dbReference type="ARBA" id="ARBA00022598"/>
    </source>
</evidence>
<dbReference type="EMBL" id="CP136051">
    <property type="protein sequence ID" value="WOK08207.1"/>
    <property type="molecule type" value="Genomic_DNA"/>
</dbReference>
<dbReference type="InterPro" id="IPR014746">
    <property type="entry name" value="Gln_synth/guanido_kin_cat_dom"/>
</dbReference>
<dbReference type="GO" id="GO:0016874">
    <property type="term" value="F:ligase activity"/>
    <property type="evidence" value="ECO:0007669"/>
    <property type="project" value="UniProtKB-KW"/>
</dbReference>
<reference evidence="5 6" key="1">
    <citation type="journal article" date="2023" name="Microbiol. Resour. Announc.">
        <title>Complete Genome Sequence of Imperialibacter roseus strain P4T.</title>
        <authorList>
            <person name="Tizabi D.R."/>
            <person name="Bachvaroff T."/>
            <person name="Hill R.T."/>
        </authorList>
    </citation>
    <scope>NUCLEOTIDE SEQUENCE [LARGE SCALE GENOMIC DNA]</scope>
    <source>
        <strain evidence="5 6">P4T</strain>
    </source>
</reference>
<dbReference type="Gene3D" id="3.30.590.10">
    <property type="entry name" value="Glutamine synthetase/guanido kinase, catalytic domain"/>
    <property type="match status" value="1"/>
</dbReference>
<comment type="similarity">
    <text evidence="2 3">Belongs to the glutamine synthetase family.</text>
</comment>
<keyword evidence="6" id="KW-1185">Reference proteome</keyword>
<evidence type="ECO:0000313" key="5">
    <source>
        <dbReference type="EMBL" id="WOK08207.1"/>
    </source>
</evidence>
<evidence type="ECO:0000256" key="3">
    <source>
        <dbReference type="RuleBase" id="RU000384"/>
    </source>
</evidence>